<sequence length="109" mass="12315">MHLCYFDTAPSRNAASLAFLSLLTAVCPKNFDACRIAFPHARNLACFFMMHRHLQKIDDKPAWKFIALQQAGLRPGKPHHAFSMPLSDVKEHQEISDAATPLWRTAPKT</sequence>
<proteinExistence type="predicted"/>
<dbReference type="EMBL" id="JAVLSJ010000017">
    <property type="protein sequence ID" value="MDR9851419.1"/>
    <property type="molecule type" value="Genomic_DNA"/>
</dbReference>
<dbReference type="RefSeq" id="WP_310841477.1">
    <property type="nucleotide sequence ID" value="NZ_JAVLSJ010000017.1"/>
</dbReference>
<evidence type="ECO:0000313" key="2">
    <source>
        <dbReference type="Proteomes" id="UP001246576"/>
    </source>
</evidence>
<protein>
    <submittedName>
        <fullName evidence="1">Uncharacterized protein</fullName>
    </submittedName>
</protein>
<keyword evidence="2" id="KW-1185">Reference proteome</keyword>
<reference evidence="1" key="1">
    <citation type="submission" date="2023-09" db="EMBL/GenBank/DDBJ databases">
        <title>Description of first Herbaspirillum huttiense subsp. nephrolepsisexaltata and Herbaspirillum huttiense subsp. lycopersicon.</title>
        <authorList>
            <person name="Poudel M."/>
            <person name="Sharma A."/>
            <person name="Goss E."/>
            <person name="Tapia J.H."/>
            <person name="Harmon C.M."/>
            <person name="Jones J.B."/>
        </authorList>
    </citation>
    <scope>NUCLEOTIDE SEQUENCE</scope>
    <source>
        <strain evidence="1">SE1</strain>
    </source>
</reference>
<comment type="caution">
    <text evidence="1">The sequence shown here is derived from an EMBL/GenBank/DDBJ whole genome shotgun (WGS) entry which is preliminary data.</text>
</comment>
<name>A0ABU2ETA9_9BURK</name>
<dbReference type="Proteomes" id="UP001246576">
    <property type="component" value="Unassembled WGS sequence"/>
</dbReference>
<accession>A0ABU2ETA9</accession>
<organism evidence="1 2">
    <name type="scientific">Herbaspirillum huttiense subsp. lycopersici</name>
    <dbReference type="NCBI Taxonomy" id="3074428"/>
    <lineage>
        <taxon>Bacteria</taxon>
        <taxon>Pseudomonadati</taxon>
        <taxon>Pseudomonadota</taxon>
        <taxon>Betaproteobacteria</taxon>
        <taxon>Burkholderiales</taxon>
        <taxon>Oxalobacteraceae</taxon>
        <taxon>Herbaspirillum</taxon>
    </lineage>
</organism>
<evidence type="ECO:0000313" key="1">
    <source>
        <dbReference type="EMBL" id="MDR9851419.1"/>
    </source>
</evidence>
<gene>
    <name evidence="1" type="ORF">RI048_24560</name>
</gene>